<dbReference type="RefSeq" id="WP_178932752.1">
    <property type="nucleotide sequence ID" value="NZ_JACBAZ010000004.1"/>
</dbReference>
<keyword evidence="2" id="KW-0812">Transmembrane</keyword>
<dbReference type="AlphaFoldDB" id="A0A851GMN8"/>
<sequence>MAGLIKGYYHCLECGALFEAVLKDPKDQRCPICGNPPTGKILAGAGLEGFPEMEVPEVSSGVSLKPRVSSKLHGVNHDTQQIYEATMATMDAQKESRQGRVKRTKRKGHGGSKRWLFVAAWLVLMLVIVVAVRMSGEGSEEDDQQGAQRIEDARRAQELELQKRQRLVEAALPECRNVMQGFLQAATTAARSQYVYQGVKLTGEMNRYYQDVLGFSSSQSRVRIIDAKLLDGFAETVIGVLFKNDREEVWEAVLIETSQGWKLDWKFLVRYDELSWSLFAASDDGAEGEFRLYMRVRDVDEDFEQKEMSLVFYKPTMYVKDEFRGMASVPVSVLIDSDMGRAIQGLLDAEDLTSGEVLRDAFGMPIGRIDPARYHRVRVKMRYHRENKGGKGYRLELLEILDHHWYGIRPLEASAAPEESGASEESERAESEQDADEAEEV</sequence>
<feature type="transmembrane region" description="Helical" evidence="2">
    <location>
        <begin position="115"/>
        <end position="134"/>
    </location>
</feature>
<comment type="caution">
    <text evidence="3">The sequence shown here is derived from an EMBL/GenBank/DDBJ whole genome shotgun (WGS) entry which is preliminary data.</text>
</comment>
<evidence type="ECO:0000256" key="1">
    <source>
        <dbReference type="SAM" id="MobiDB-lite"/>
    </source>
</evidence>
<feature type="compositionally biased region" description="Acidic residues" evidence="1">
    <location>
        <begin position="432"/>
        <end position="441"/>
    </location>
</feature>
<reference evidence="3 4" key="1">
    <citation type="submission" date="2020-07" db="EMBL/GenBank/DDBJ databases">
        <title>Roseicoccus Jingziensis gen. nov., sp. nov., isolated from coastal seawater.</title>
        <authorList>
            <person name="Feng X."/>
        </authorList>
    </citation>
    <scope>NUCLEOTIDE SEQUENCE [LARGE SCALE GENOMIC DNA]</scope>
    <source>
        <strain evidence="3 4">N1E253</strain>
    </source>
</reference>
<name>A0A851GMN8_9BACT</name>
<gene>
    <name evidence="3" type="ORF">HW115_10755</name>
</gene>
<proteinExistence type="predicted"/>
<dbReference type="Proteomes" id="UP000557872">
    <property type="component" value="Unassembled WGS sequence"/>
</dbReference>
<evidence type="ECO:0000313" key="4">
    <source>
        <dbReference type="Proteomes" id="UP000557872"/>
    </source>
</evidence>
<accession>A0A851GMN8</accession>
<dbReference type="EMBL" id="JACBAZ010000004">
    <property type="protein sequence ID" value="NWK56090.1"/>
    <property type="molecule type" value="Genomic_DNA"/>
</dbReference>
<evidence type="ECO:0000313" key="3">
    <source>
        <dbReference type="EMBL" id="NWK56090.1"/>
    </source>
</evidence>
<keyword evidence="4" id="KW-1185">Reference proteome</keyword>
<keyword evidence="2" id="KW-0472">Membrane</keyword>
<evidence type="ECO:0008006" key="5">
    <source>
        <dbReference type="Google" id="ProtNLM"/>
    </source>
</evidence>
<keyword evidence="2" id="KW-1133">Transmembrane helix</keyword>
<feature type="region of interest" description="Disordered" evidence="1">
    <location>
        <begin position="412"/>
        <end position="441"/>
    </location>
</feature>
<evidence type="ECO:0000256" key="2">
    <source>
        <dbReference type="SAM" id="Phobius"/>
    </source>
</evidence>
<protein>
    <recommendedName>
        <fullName evidence="5">Zinc ribbon domain-containing protein</fullName>
    </recommendedName>
</protein>
<organism evidence="3 4">
    <name type="scientific">Oceaniferula marina</name>
    <dbReference type="NCBI Taxonomy" id="2748318"/>
    <lineage>
        <taxon>Bacteria</taxon>
        <taxon>Pseudomonadati</taxon>
        <taxon>Verrucomicrobiota</taxon>
        <taxon>Verrucomicrobiia</taxon>
        <taxon>Verrucomicrobiales</taxon>
        <taxon>Verrucomicrobiaceae</taxon>
        <taxon>Oceaniferula</taxon>
    </lineage>
</organism>